<dbReference type="AlphaFoldDB" id="A0A653EMF8"/>
<reference evidence="1" key="1">
    <citation type="submission" date="2019-05" db="EMBL/GenBank/DDBJ databases">
        <authorList>
            <person name="Naeem R."/>
            <person name="Antony C."/>
            <person name="Guan Q."/>
        </authorList>
    </citation>
    <scope>NUCLEOTIDE SEQUENCE</scope>
    <source>
        <strain evidence="1">3</strain>
    </source>
</reference>
<protein>
    <submittedName>
        <fullName evidence="1">Uncharacterized protein</fullName>
    </submittedName>
</protein>
<name>A0A653EMF8_MYCKA</name>
<evidence type="ECO:0000313" key="1">
    <source>
        <dbReference type="EMBL" id="VTO98517.1"/>
    </source>
</evidence>
<proteinExistence type="predicted"/>
<organism evidence="1">
    <name type="scientific">Mycobacterium kansasii</name>
    <dbReference type="NCBI Taxonomy" id="1768"/>
    <lineage>
        <taxon>Bacteria</taxon>
        <taxon>Bacillati</taxon>
        <taxon>Actinomycetota</taxon>
        <taxon>Actinomycetes</taxon>
        <taxon>Mycobacteriales</taxon>
        <taxon>Mycobacteriaceae</taxon>
        <taxon>Mycobacterium</taxon>
    </lineage>
</organism>
<gene>
    <name evidence="1" type="ORF">BIN_B_01452</name>
</gene>
<accession>A0A653EMF8</accession>
<dbReference type="EMBL" id="LR589265">
    <property type="protein sequence ID" value="VTO98517.1"/>
    <property type="molecule type" value="Genomic_DNA"/>
</dbReference>
<sequence>MSPIRERPLYRYAGGKSKIQDGVVARVAARITETARLAVQMLSGPERVSTAIFLTVHEIRPEPLRQLMITSVVAAPVKWPGSQRCRSFPTLLATLRGSPAMTLTTRSIWFASWCH</sequence>